<feature type="domain" description="CCHC-type" evidence="3">
    <location>
        <begin position="241"/>
        <end position="254"/>
    </location>
</feature>
<sequence length="328" mass="36806">MDQPTSRNKNSSNLQDPQNMGINQPVLLFEDPPQASRNKGRVQASLKPEDYTINLNHLKQYPANGSCHLTTARRKTNVTCFGCGEKGHYANKCPQRRLRVGPRRDLPWHPICNIRPGILPTPMPCSGNPKLPYQPFPRQGTTQHWWKGGRKRKASSLITYAELDISKMGIEIGDLPEEVEELQLWQRKRDGCCFSCGQFGHYAIGCTQDTNEEQEALPSQISPEEDRVPNPSKEVSKIKACSRCGEIGHYGSNCVTQCPYCDKDHQNGECPTTKIACFLCEKTDHVPQDCQLSPLLTKTAEVQRVSLRFAHQLMTSGSHEDPGISTFD</sequence>
<organism evidence="4">
    <name type="scientific">Oryza sativa subsp. indica</name>
    <name type="common">Rice</name>
    <dbReference type="NCBI Taxonomy" id="39946"/>
    <lineage>
        <taxon>Eukaryota</taxon>
        <taxon>Viridiplantae</taxon>
        <taxon>Streptophyta</taxon>
        <taxon>Embryophyta</taxon>
        <taxon>Tracheophyta</taxon>
        <taxon>Spermatophyta</taxon>
        <taxon>Magnoliopsida</taxon>
        <taxon>Liliopsida</taxon>
        <taxon>Poales</taxon>
        <taxon>Poaceae</taxon>
        <taxon>BOP clade</taxon>
        <taxon>Oryzoideae</taxon>
        <taxon>Oryzeae</taxon>
        <taxon>Oryzinae</taxon>
        <taxon>Oryza</taxon>
        <taxon>Oryza sativa</taxon>
    </lineage>
</organism>
<dbReference type="Gene3D" id="4.10.60.10">
    <property type="entry name" value="Zinc finger, CCHC-type"/>
    <property type="match status" value="2"/>
</dbReference>
<dbReference type="InterPro" id="IPR036875">
    <property type="entry name" value="Znf_CCHC_sf"/>
</dbReference>
<protein>
    <submittedName>
        <fullName evidence="4">Zinc finger protein-like</fullName>
    </submittedName>
</protein>
<dbReference type="PANTHER" id="PTHR23002">
    <property type="entry name" value="ZINC FINGER CCHC DOMAIN CONTAINING PROTEIN"/>
    <property type="match status" value="1"/>
</dbReference>
<dbReference type="GO" id="GO:0008270">
    <property type="term" value="F:zinc ion binding"/>
    <property type="evidence" value="ECO:0007669"/>
    <property type="project" value="UniProtKB-KW"/>
</dbReference>
<keyword evidence="1" id="KW-0479">Metal-binding</keyword>
<accession>C8TF23</accession>
<feature type="domain" description="CCHC-type" evidence="3">
    <location>
        <begin position="80"/>
        <end position="95"/>
    </location>
</feature>
<dbReference type="SUPFAM" id="SSF57756">
    <property type="entry name" value="Retrovirus zinc finger-like domains"/>
    <property type="match status" value="2"/>
</dbReference>
<evidence type="ECO:0000256" key="2">
    <source>
        <dbReference type="SAM" id="MobiDB-lite"/>
    </source>
</evidence>
<dbReference type="EMBL" id="AP009082">
    <property type="protein sequence ID" value="BAI39745.1"/>
    <property type="molecule type" value="Genomic_DNA"/>
</dbReference>
<dbReference type="AlphaFoldDB" id="C8TF23"/>
<gene>
    <name evidence="4" type="primary">K0063H06.27</name>
</gene>
<dbReference type="InterPro" id="IPR001878">
    <property type="entry name" value="Znf_CCHC"/>
</dbReference>
<dbReference type="Pfam" id="PF00098">
    <property type="entry name" value="zf-CCHC"/>
    <property type="match status" value="1"/>
</dbReference>
<keyword evidence="1" id="KW-0863">Zinc-finger</keyword>
<evidence type="ECO:0000259" key="3">
    <source>
        <dbReference type="PROSITE" id="PS50158"/>
    </source>
</evidence>
<feature type="domain" description="CCHC-type" evidence="3">
    <location>
        <begin position="193"/>
        <end position="208"/>
    </location>
</feature>
<dbReference type="GO" id="GO:0003676">
    <property type="term" value="F:nucleic acid binding"/>
    <property type="evidence" value="ECO:0007669"/>
    <property type="project" value="InterPro"/>
</dbReference>
<feature type="region of interest" description="Disordered" evidence="2">
    <location>
        <begin position="1"/>
        <end position="20"/>
    </location>
</feature>
<dbReference type="InterPro" id="IPR051714">
    <property type="entry name" value="Znf_CCHC_NABP"/>
</dbReference>
<dbReference type="PROSITE" id="PS50158">
    <property type="entry name" value="ZF_CCHC"/>
    <property type="match status" value="3"/>
</dbReference>
<keyword evidence="1" id="KW-0862">Zinc</keyword>
<dbReference type="SMART" id="SM00343">
    <property type="entry name" value="ZnF_C2HC"/>
    <property type="match status" value="4"/>
</dbReference>
<name>C8TF23_ORYSI</name>
<evidence type="ECO:0000313" key="4">
    <source>
        <dbReference type="EMBL" id="BAI39745.1"/>
    </source>
</evidence>
<proteinExistence type="predicted"/>
<reference evidence="4" key="1">
    <citation type="journal article" date="2009" name="Plant J.">
        <title>Comparative analysis of complete orthologous centromeres from two subspecies of rice reveals rapid variation of centromere organization and structure.</title>
        <authorList>
            <person name="Wu J."/>
            <person name="Fujisawa M."/>
            <person name="Tian Z."/>
            <person name="Yamagata H."/>
            <person name="Kamiya K."/>
            <person name="Shibata M."/>
            <person name="Hosokawa S."/>
            <person name="Ito Y."/>
            <person name="Hamada M."/>
            <person name="Katagiri S."/>
            <person name="Kurita K."/>
            <person name="Yamamoto M."/>
            <person name="Kikuta A."/>
            <person name="Machita K."/>
            <person name="Karasawa W."/>
            <person name="Kanamori H."/>
            <person name="Namiki N."/>
            <person name="Mizuno H."/>
            <person name="Ma J."/>
            <person name="Sasaki T."/>
            <person name="Matsumoto T."/>
        </authorList>
    </citation>
    <scope>NUCLEOTIDE SEQUENCE</scope>
</reference>
<evidence type="ECO:0000256" key="1">
    <source>
        <dbReference type="PROSITE-ProRule" id="PRU00047"/>
    </source>
</evidence>